<dbReference type="GO" id="GO:0000981">
    <property type="term" value="F:DNA-binding transcription factor activity, RNA polymerase II-specific"/>
    <property type="evidence" value="ECO:0007669"/>
    <property type="project" value="TreeGrafter"/>
</dbReference>
<dbReference type="PANTHER" id="PTHR23235:SF120">
    <property type="entry name" value="KRUPPEL-LIKE FACTOR 15"/>
    <property type="match status" value="1"/>
</dbReference>
<evidence type="ECO:0000256" key="1">
    <source>
        <dbReference type="ARBA" id="ARBA00022723"/>
    </source>
</evidence>
<evidence type="ECO:0000256" key="5">
    <source>
        <dbReference type="SAM" id="MobiDB-lite"/>
    </source>
</evidence>
<dbReference type="InterPro" id="IPR036236">
    <property type="entry name" value="Znf_C2H2_sf"/>
</dbReference>
<reference evidence="7" key="1">
    <citation type="submission" date="2023-07" db="EMBL/GenBank/DDBJ databases">
        <authorList>
            <consortium name="AG Swart"/>
            <person name="Singh M."/>
            <person name="Singh A."/>
            <person name="Seah K."/>
            <person name="Emmerich C."/>
        </authorList>
    </citation>
    <scope>NUCLEOTIDE SEQUENCE</scope>
    <source>
        <strain evidence="7">DP1</strain>
    </source>
</reference>
<feature type="domain" description="C2H2-type" evidence="6">
    <location>
        <begin position="220"/>
        <end position="244"/>
    </location>
</feature>
<dbReference type="Gene3D" id="3.30.160.60">
    <property type="entry name" value="Classic Zinc Finger"/>
    <property type="match status" value="1"/>
</dbReference>
<proteinExistence type="predicted"/>
<evidence type="ECO:0000256" key="3">
    <source>
        <dbReference type="ARBA" id="ARBA00022833"/>
    </source>
</evidence>
<evidence type="ECO:0000313" key="8">
    <source>
        <dbReference type="Proteomes" id="UP001295684"/>
    </source>
</evidence>
<organism evidence="7 8">
    <name type="scientific">Euplotes crassus</name>
    <dbReference type="NCBI Taxonomy" id="5936"/>
    <lineage>
        <taxon>Eukaryota</taxon>
        <taxon>Sar</taxon>
        <taxon>Alveolata</taxon>
        <taxon>Ciliophora</taxon>
        <taxon>Intramacronucleata</taxon>
        <taxon>Spirotrichea</taxon>
        <taxon>Hypotrichia</taxon>
        <taxon>Euplotida</taxon>
        <taxon>Euplotidae</taxon>
        <taxon>Moneuplotes</taxon>
    </lineage>
</organism>
<comment type="caution">
    <text evidence="7">The sequence shown here is derived from an EMBL/GenBank/DDBJ whole genome shotgun (WGS) entry which is preliminary data.</text>
</comment>
<keyword evidence="8" id="KW-1185">Reference proteome</keyword>
<dbReference type="Proteomes" id="UP001295684">
    <property type="component" value="Unassembled WGS sequence"/>
</dbReference>
<feature type="region of interest" description="Disordered" evidence="5">
    <location>
        <begin position="78"/>
        <end position="146"/>
    </location>
</feature>
<dbReference type="PROSITE" id="PS00028">
    <property type="entry name" value="ZINC_FINGER_C2H2_1"/>
    <property type="match status" value="2"/>
</dbReference>
<feature type="compositionally biased region" description="Low complexity" evidence="5">
    <location>
        <begin position="123"/>
        <end position="139"/>
    </location>
</feature>
<accession>A0AAD1UD18</accession>
<dbReference type="Pfam" id="PF00096">
    <property type="entry name" value="zf-C2H2"/>
    <property type="match status" value="1"/>
</dbReference>
<dbReference type="PROSITE" id="PS50157">
    <property type="entry name" value="ZINC_FINGER_C2H2_2"/>
    <property type="match status" value="2"/>
</dbReference>
<keyword evidence="3" id="KW-0862">Zinc</keyword>
<dbReference type="GO" id="GO:0000978">
    <property type="term" value="F:RNA polymerase II cis-regulatory region sequence-specific DNA binding"/>
    <property type="evidence" value="ECO:0007669"/>
    <property type="project" value="TreeGrafter"/>
</dbReference>
<evidence type="ECO:0000259" key="6">
    <source>
        <dbReference type="PROSITE" id="PS50157"/>
    </source>
</evidence>
<dbReference type="SMART" id="SM00355">
    <property type="entry name" value="ZnF_C2H2"/>
    <property type="match status" value="2"/>
</dbReference>
<evidence type="ECO:0000256" key="4">
    <source>
        <dbReference type="PROSITE-ProRule" id="PRU00042"/>
    </source>
</evidence>
<name>A0AAD1UD18_EUPCR</name>
<dbReference type="SUPFAM" id="SSF57667">
    <property type="entry name" value="beta-beta-alpha zinc fingers"/>
    <property type="match status" value="1"/>
</dbReference>
<dbReference type="InterPro" id="IPR013087">
    <property type="entry name" value="Znf_C2H2_type"/>
</dbReference>
<keyword evidence="2 4" id="KW-0863">Zinc-finger</keyword>
<gene>
    <name evidence="7" type="ORF">ECRASSUSDP1_LOCUS7890</name>
</gene>
<evidence type="ECO:0000256" key="2">
    <source>
        <dbReference type="ARBA" id="ARBA00022771"/>
    </source>
</evidence>
<sequence length="244" mass="27595">MSTKTTEEQPIFDFIPSNHDELDKIIQSQAVQAPMLFVDFESTRKPLLLPPQNMDTEASFEAVQSFLSNLSNVLKQTVADPSKKQLEKASDDDNKENKQPNDSSHDKQSTTSESSSGHQNLDISSSGSKKSKIKITSAKNTEQVEIEKDSNSMNFLDDVPAEPSCALLKEYKFSFSYQSSKGPGRRKRFIHCGYGKCDKKFHKAWNFVDHARVHLGIKPYRCSKCEKSFTQKGNLKKHEKTHSK</sequence>
<feature type="compositionally biased region" description="Basic and acidic residues" evidence="5">
    <location>
        <begin position="81"/>
        <end position="108"/>
    </location>
</feature>
<evidence type="ECO:0000313" key="7">
    <source>
        <dbReference type="EMBL" id="CAI2366617.1"/>
    </source>
</evidence>
<keyword evidence="1" id="KW-0479">Metal-binding</keyword>
<dbReference type="PANTHER" id="PTHR23235">
    <property type="entry name" value="KRUEPPEL-LIKE TRANSCRIPTION FACTOR"/>
    <property type="match status" value="1"/>
</dbReference>
<protein>
    <recommendedName>
        <fullName evidence="6">C2H2-type domain-containing protein</fullName>
    </recommendedName>
</protein>
<dbReference type="GO" id="GO:0008270">
    <property type="term" value="F:zinc ion binding"/>
    <property type="evidence" value="ECO:0007669"/>
    <property type="project" value="UniProtKB-KW"/>
</dbReference>
<dbReference type="FunFam" id="3.30.160.60:FF:000376">
    <property type="entry name" value="Zinc finger protein 236"/>
    <property type="match status" value="1"/>
</dbReference>
<feature type="compositionally biased region" description="Polar residues" evidence="5">
    <location>
        <begin position="109"/>
        <end position="122"/>
    </location>
</feature>
<dbReference type="AlphaFoldDB" id="A0AAD1UD18"/>
<feature type="domain" description="C2H2-type" evidence="6">
    <location>
        <begin position="190"/>
        <end position="219"/>
    </location>
</feature>
<dbReference type="EMBL" id="CAMPGE010007705">
    <property type="protein sequence ID" value="CAI2366617.1"/>
    <property type="molecule type" value="Genomic_DNA"/>
</dbReference>